<organism evidence="2 3">
    <name type="scientific">Deinococcus xinjiangensis</name>
    <dbReference type="NCBI Taxonomy" id="457454"/>
    <lineage>
        <taxon>Bacteria</taxon>
        <taxon>Thermotogati</taxon>
        <taxon>Deinococcota</taxon>
        <taxon>Deinococci</taxon>
        <taxon>Deinococcales</taxon>
        <taxon>Deinococcaceae</taxon>
        <taxon>Deinococcus</taxon>
    </lineage>
</organism>
<dbReference type="Pfam" id="PF10134">
    <property type="entry name" value="RPA"/>
    <property type="match status" value="1"/>
</dbReference>
<accession>A0ABP9VCJ1</accession>
<dbReference type="Proteomes" id="UP001458946">
    <property type="component" value="Unassembled WGS sequence"/>
</dbReference>
<dbReference type="InterPro" id="IPR018777">
    <property type="entry name" value="Replication_initiator_prot_A"/>
</dbReference>
<dbReference type="RefSeq" id="WP_353542921.1">
    <property type="nucleotide sequence ID" value="NZ_BAABRN010000033.1"/>
</dbReference>
<proteinExistence type="predicted"/>
<sequence>MARRSTKKADVTAQTAITRFDEANVGRLGLISIQERIPDNFTSWHVDFFVEGRPAQLSCESLPKYGGVPHGLDGDIANAIILIYHEHGSPADGVIRTTPYQLLKRAGLDASGRYYKSLKLSLLRLRTSTYFASEAWREHPRGNWTTVTFNYLEGLEFTTQSDEQDLSSGSAILIRLAKPIVKSIRAEYVKPLDIDFLTSLTRPLTRALYRLLDARRYNPLHPSEVAFEYSVNVSDWGEACKIVDQRPNKIRATLQGAHEDLIERGYLKSADYTGRGKKQVISYVFARPVDAELMRPVIPAVQCLLDQGISLKAAWRYVDEFGEERVLSRFERFNRLMARGYQANSRSGLLVDIIRDDAGKYNDDGASPLPRQPTPERKASQMPTLLDLPDQALSLEERVERAMKTIQFLMRDRLSTREYAILRACLIVGQPDADFAAATVSAAKANNSLDQVADELLNYIQHYKPA</sequence>
<dbReference type="EMBL" id="BAABRN010000033">
    <property type="protein sequence ID" value="GAA5502949.1"/>
    <property type="molecule type" value="Genomic_DNA"/>
</dbReference>
<name>A0ABP9VCJ1_9DEIO</name>
<gene>
    <name evidence="2" type="ORF">Dxin01_02696</name>
</gene>
<feature type="region of interest" description="Disordered" evidence="1">
    <location>
        <begin position="361"/>
        <end position="380"/>
    </location>
</feature>
<protein>
    <recommendedName>
        <fullName evidence="4">Plasmid replication initiator protein</fullName>
    </recommendedName>
</protein>
<evidence type="ECO:0008006" key="4">
    <source>
        <dbReference type="Google" id="ProtNLM"/>
    </source>
</evidence>
<comment type="caution">
    <text evidence="2">The sequence shown here is derived from an EMBL/GenBank/DDBJ whole genome shotgun (WGS) entry which is preliminary data.</text>
</comment>
<reference evidence="2 3" key="1">
    <citation type="submission" date="2024-02" db="EMBL/GenBank/DDBJ databases">
        <title>Deinococcus xinjiangensis NBRC 107630.</title>
        <authorList>
            <person name="Ichikawa N."/>
            <person name="Katano-Makiyama Y."/>
            <person name="Hidaka K."/>
        </authorList>
    </citation>
    <scope>NUCLEOTIDE SEQUENCE [LARGE SCALE GENOMIC DNA]</scope>
    <source>
        <strain evidence="2 3">NBRC 107630</strain>
    </source>
</reference>
<keyword evidence="3" id="KW-1185">Reference proteome</keyword>
<evidence type="ECO:0000313" key="3">
    <source>
        <dbReference type="Proteomes" id="UP001458946"/>
    </source>
</evidence>
<evidence type="ECO:0000313" key="2">
    <source>
        <dbReference type="EMBL" id="GAA5502949.1"/>
    </source>
</evidence>
<evidence type="ECO:0000256" key="1">
    <source>
        <dbReference type="SAM" id="MobiDB-lite"/>
    </source>
</evidence>